<keyword evidence="7" id="KW-1185">Reference proteome</keyword>
<keyword evidence="5" id="KW-0812">Transmembrane</keyword>
<dbReference type="GO" id="GO:0008194">
    <property type="term" value="F:UDP-glycosyltransferase activity"/>
    <property type="evidence" value="ECO:0007669"/>
    <property type="project" value="InterPro"/>
</dbReference>
<protein>
    <submittedName>
        <fullName evidence="6">Uncharacterized protein</fullName>
    </submittedName>
</protein>
<evidence type="ECO:0000256" key="1">
    <source>
        <dbReference type="ARBA" id="ARBA00009995"/>
    </source>
</evidence>
<dbReference type="Proteomes" id="UP000295192">
    <property type="component" value="Unassembled WGS sequence"/>
</dbReference>
<evidence type="ECO:0000313" key="6">
    <source>
        <dbReference type="EMBL" id="TDG52110.1"/>
    </source>
</evidence>
<dbReference type="OMA" id="QETAIWW"/>
<keyword evidence="2 4" id="KW-0328">Glycosyltransferase</keyword>
<feature type="transmembrane region" description="Helical" evidence="5">
    <location>
        <begin position="514"/>
        <end position="533"/>
    </location>
</feature>
<dbReference type="PANTHER" id="PTHR48043">
    <property type="entry name" value="EG:EG0003.4 PROTEIN-RELATED"/>
    <property type="match status" value="1"/>
</dbReference>
<gene>
    <name evidence="6" type="ORF">AWZ03_001391</name>
</gene>
<dbReference type="Pfam" id="PF00201">
    <property type="entry name" value="UDPGT"/>
    <property type="match status" value="1"/>
</dbReference>
<organism evidence="6 7">
    <name type="scientific">Drosophila navojoa</name>
    <name type="common">Fruit fly</name>
    <dbReference type="NCBI Taxonomy" id="7232"/>
    <lineage>
        <taxon>Eukaryota</taxon>
        <taxon>Metazoa</taxon>
        <taxon>Ecdysozoa</taxon>
        <taxon>Arthropoda</taxon>
        <taxon>Hexapoda</taxon>
        <taxon>Insecta</taxon>
        <taxon>Pterygota</taxon>
        <taxon>Neoptera</taxon>
        <taxon>Endopterygota</taxon>
        <taxon>Diptera</taxon>
        <taxon>Brachycera</taxon>
        <taxon>Muscomorpha</taxon>
        <taxon>Ephydroidea</taxon>
        <taxon>Drosophilidae</taxon>
        <taxon>Drosophila</taxon>
    </lineage>
</organism>
<reference evidence="6 7" key="1">
    <citation type="journal article" date="2019" name="J. Hered.">
        <title>An Improved Genome Assembly for Drosophila navojoa, the Basal Species in the mojavensis Cluster.</title>
        <authorList>
            <person name="Vanderlinde T."/>
            <person name="Dupim E.G."/>
            <person name="Nazario-Yepiz N.O."/>
            <person name="Carvalho A.B."/>
        </authorList>
    </citation>
    <scope>NUCLEOTIDE SEQUENCE [LARGE SCALE GENOMIC DNA]</scope>
    <source>
        <strain evidence="6">Navoj_Jal97</strain>
        <tissue evidence="6">Whole organism</tissue>
    </source>
</reference>
<dbReference type="SUPFAM" id="SSF53756">
    <property type="entry name" value="UDP-Glycosyltransferase/glycogen phosphorylase"/>
    <property type="match status" value="1"/>
</dbReference>
<evidence type="ECO:0000256" key="5">
    <source>
        <dbReference type="SAM" id="Phobius"/>
    </source>
</evidence>
<dbReference type="AlphaFoldDB" id="A0A484BVJ4"/>
<keyword evidence="5" id="KW-0472">Membrane</keyword>
<comment type="caution">
    <text evidence="6">The sequence shown here is derived from an EMBL/GenBank/DDBJ whole genome shotgun (WGS) entry which is preliminary data.</text>
</comment>
<proteinExistence type="inferred from homology"/>
<evidence type="ECO:0000256" key="4">
    <source>
        <dbReference type="RuleBase" id="RU003718"/>
    </source>
</evidence>
<dbReference type="InterPro" id="IPR050271">
    <property type="entry name" value="UDP-glycosyltransferase"/>
</dbReference>
<dbReference type="InterPro" id="IPR035595">
    <property type="entry name" value="UDP_glycos_trans_CS"/>
</dbReference>
<dbReference type="CDD" id="cd03784">
    <property type="entry name" value="GT1_Gtf-like"/>
    <property type="match status" value="1"/>
</dbReference>
<accession>A0A484BVJ4</accession>
<dbReference type="OrthoDB" id="5835829at2759"/>
<evidence type="ECO:0000256" key="3">
    <source>
        <dbReference type="ARBA" id="ARBA00022679"/>
    </source>
</evidence>
<dbReference type="PANTHER" id="PTHR48043:SF159">
    <property type="entry name" value="EG:EG0003.4 PROTEIN-RELATED"/>
    <property type="match status" value="1"/>
</dbReference>
<sequence>MLAQLAAIYMAQRVSAVQLHTRIVGNRTAYEMLLFRLFLSLLFSALPQLLDGARILAIFPFPGPSQYINVVPYLKGLAARGHQVTSVNAFPQKKPVENFHDLVVPEVFQSYEEIIADLDISRNSWQENSFINDFFLSVTKTVLQNAKVQQELLQPGKAQFDLIIVEALRTDALYGFAAHFDAPIIGISTFGTDWNIDELVGNTSPISYIPLVTVGLTDHMTYWERVHNFVETAIAWLNWKLVYVPLQVKLYEQYFPHIAHKKPLVELSKNFSLVLLNQHFSLSFPRPYVPNMIEVGGLHIAHKPAPLPKAMEEFIQGAGSAGVIYFSLGSNIKSKDLPDERKQMLLQALASLPQRVLWKFEDDQLPNKPPNVFISKWFPQPDILAHPNVKLFITHGGLLSTIESIHHGKPVLGLPFFYDQFLNVERAKQAGFGLALDHKEMTGAEFVHTIKRLINEPKFSETAKVMSARYRDQPMSPQETAIWWTEYVLRHKGAPHMRIAAQDLSFVAYHSLDVVGLFVGVAVLILVIITYLLQKLLCSRGNAGKQKLKSQ</sequence>
<keyword evidence="5" id="KW-1133">Transmembrane helix</keyword>
<dbReference type="FunFam" id="3.40.50.2000:FF:000021">
    <property type="entry name" value="UDP-glucuronosyltransferase"/>
    <property type="match status" value="1"/>
</dbReference>
<dbReference type="EMBL" id="LSRL02000005">
    <property type="protein sequence ID" value="TDG52110.1"/>
    <property type="molecule type" value="Genomic_DNA"/>
</dbReference>
<evidence type="ECO:0000256" key="2">
    <source>
        <dbReference type="ARBA" id="ARBA00022676"/>
    </source>
</evidence>
<evidence type="ECO:0000313" key="7">
    <source>
        <dbReference type="Proteomes" id="UP000295192"/>
    </source>
</evidence>
<comment type="similarity">
    <text evidence="1 4">Belongs to the UDP-glycosyltransferase family.</text>
</comment>
<name>A0A484BVJ4_DRONA</name>
<dbReference type="Gene3D" id="3.40.50.2000">
    <property type="entry name" value="Glycogen Phosphorylase B"/>
    <property type="match status" value="2"/>
</dbReference>
<keyword evidence="3 4" id="KW-0808">Transferase</keyword>
<dbReference type="PROSITE" id="PS00375">
    <property type="entry name" value="UDPGT"/>
    <property type="match status" value="1"/>
</dbReference>
<dbReference type="InterPro" id="IPR002213">
    <property type="entry name" value="UDP_glucos_trans"/>
</dbReference>
<dbReference type="STRING" id="7232.A0A484BVJ4"/>